<dbReference type="PANTHER" id="PTHR10283:SF92">
    <property type="entry name" value="LOW-AFFINITY PHOSPHATE TRANSPORTER PHO91"/>
    <property type="match status" value="1"/>
</dbReference>
<evidence type="ECO:0000256" key="3">
    <source>
        <dbReference type="ARBA" id="ARBA00022475"/>
    </source>
</evidence>
<dbReference type="GO" id="GO:0015105">
    <property type="term" value="F:arsenite transmembrane transporter activity"/>
    <property type="evidence" value="ECO:0007669"/>
    <property type="project" value="InterPro"/>
</dbReference>
<keyword evidence="4 7" id="KW-0812">Transmembrane</keyword>
<dbReference type="InterPro" id="IPR001898">
    <property type="entry name" value="SLC13A/DASS"/>
</dbReference>
<dbReference type="GO" id="GO:0005315">
    <property type="term" value="F:phosphate transmembrane transporter activity"/>
    <property type="evidence" value="ECO:0007669"/>
    <property type="project" value="TreeGrafter"/>
</dbReference>
<feature type="transmembrane region" description="Helical" evidence="7">
    <location>
        <begin position="234"/>
        <end position="255"/>
    </location>
</feature>
<keyword evidence="3" id="KW-1003">Cell membrane</keyword>
<evidence type="ECO:0000256" key="6">
    <source>
        <dbReference type="ARBA" id="ARBA00023136"/>
    </source>
</evidence>
<comment type="similarity">
    <text evidence="2">Belongs to the SLC13A/DASS transporter (TC 2.A.47) family. DIT1 subfamily.</text>
</comment>
<feature type="transmembrane region" description="Helical" evidence="7">
    <location>
        <begin position="104"/>
        <end position="122"/>
    </location>
</feature>
<dbReference type="CDD" id="cd01115">
    <property type="entry name" value="SLC13_permease"/>
    <property type="match status" value="1"/>
</dbReference>
<feature type="transmembrane region" description="Helical" evidence="7">
    <location>
        <begin position="284"/>
        <end position="303"/>
    </location>
</feature>
<dbReference type="AlphaFoldDB" id="A0A2Z6AXT6"/>
<protein>
    <submittedName>
        <fullName evidence="8">Sodium/sulfate symporter</fullName>
    </submittedName>
</protein>
<accession>A0A2Z6AXT6</accession>
<comment type="subcellular location">
    <subcellularLocation>
        <location evidence="1">Cell membrane</location>
        <topology evidence="1">Multi-pass membrane protein</topology>
    </subcellularLocation>
</comment>
<keyword evidence="9" id="KW-1185">Reference proteome</keyword>
<evidence type="ECO:0000256" key="4">
    <source>
        <dbReference type="ARBA" id="ARBA00022692"/>
    </source>
</evidence>
<dbReference type="EMBL" id="AP017378">
    <property type="protein sequence ID" value="BBD08013.1"/>
    <property type="molecule type" value="Genomic_DNA"/>
</dbReference>
<feature type="transmembrane region" description="Helical" evidence="7">
    <location>
        <begin position="309"/>
        <end position="328"/>
    </location>
</feature>
<reference evidence="8 9" key="1">
    <citation type="journal article" date="2018" name="Sci. Adv.">
        <title>Multi-heme cytochromes provide a pathway for survival in energy-limited environments.</title>
        <authorList>
            <person name="Deng X."/>
            <person name="Dohmae N."/>
            <person name="Nealson K.H."/>
            <person name="Hashimoto K."/>
            <person name="Okamoto A."/>
        </authorList>
    </citation>
    <scope>NUCLEOTIDE SEQUENCE [LARGE SCALE GENOMIC DNA]</scope>
    <source>
        <strain evidence="8 9">IS5</strain>
    </source>
</reference>
<evidence type="ECO:0000256" key="7">
    <source>
        <dbReference type="SAM" id="Phobius"/>
    </source>
</evidence>
<feature type="transmembrane region" description="Helical" evidence="7">
    <location>
        <begin position="364"/>
        <end position="386"/>
    </location>
</feature>
<dbReference type="OrthoDB" id="9763713at2"/>
<proteinExistence type="inferred from homology"/>
<evidence type="ECO:0000313" key="9">
    <source>
        <dbReference type="Proteomes" id="UP000269883"/>
    </source>
</evidence>
<evidence type="ECO:0000256" key="2">
    <source>
        <dbReference type="ARBA" id="ARBA00007349"/>
    </source>
</evidence>
<dbReference type="GO" id="GO:0005886">
    <property type="term" value="C:plasma membrane"/>
    <property type="evidence" value="ECO:0007669"/>
    <property type="project" value="UniProtKB-SubCell"/>
</dbReference>
<feature type="transmembrane region" description="Helical" evidence="7">
    <location>
        <begin position="456"/>
        <end position="479"/>
    </location>
</feature>
<feature type="transmembrane region" description="Helical" evidence="7">
    <location>
        <begin position="340"/>
        <end position="358"/>
    </location>
</feature>
<dbReference type="KEGG" id="dfl:DFE_1287"/>
<evidence type="ECO:0000313" key="8">
    <source>
        <dbReference type="EMBL" id="BBD08013.1"/>
    </source>
</evidence>
<dbReference type="PRINTS" id="PR00758">
    <property type="entry name" value="ARSENICPUMP"/>
</dbReference>
<feature type="transmembrane region" description="Helical" evidence="7">
    <location>
        <begin position="142"/>
        <end position="169"/>
    </location>
</feature>
<feature type="transmembrane region" description="Helical" evidence="7">
    <location>
        <begin position="420"/>
        <end position="444"/>
    </location>
</feature>
<keyword evidence="6 7" id="KW-0472">Membrane</keyword>
<sequence length="492" mass="54014">MTAATKTAESFDWKRLIFMLLGVGLFTIVYYSPAWPDAVDPQGQHFLLSREGKGALAVFLLAGTWWVFEVVPIGVTSLMIGILQAMFLIRPAKAAFKDFMDPSVMFIFASLVIGTVFTKTGLTKRLAYKMLDIVGERTSMIYLGSFVVCAALTHIMAHTAVAATLYPLLIAIYSLYTDDPKTPTKFGKGLFMGMAYVAGAGSIVTLLGAARGAVALGFYKDIMDKDITFFELSYYMAPIGWLMTFLLWGFFMVVCKPEKKTIPGLREKARELNASLGSLKRNEIMAALIVGIAIVIMSLRSFIPALQAIDKTAIILMTTVLFYVFKILDLKDLEEVPWNIILLFAGAMSIGFCLWETGAAKWMAVNWLTMFQEAHWFVFVMSIAFFVMMMTNFIMNVAAIAISLPVALVIAPYLGVTGEVILFSSLIVAGMPFLLLVGAAPNAIAYNSKQFTSGEFFMYGVPASILLMIVTGFAVYVLWPLMGMSTTLPVGG</sequence>
<organism evidence="8 9">
    <name type="scientific">Desulfovibrio ferrophilus</name>
    <dbReference type="NCBI Taxonomy" id="241368"/>
    <lineage>
        <taxon>Bacteria</taxon>
        <taxon>Pseudomonadati</taxon>
        <taxon>Thermodesulfobacteriota</taxon>
        <taxon>Desulfovibrionia</taxon>
        <taxon>Desulfovibrionales</taxon>
        <taxon>Desulfovibrionaceae</taxon>
        <taxon>Desulfovibrio</taxon>
    </lineage>
</organism>
<feature type="transmembrane region" description="Helical" evidence="7">
    <location>
        <begin position="393"/>
        <end position="414"/>
    </location>
</feature>
<name>A0A2Z6AXT6_9BACT</name>
<dbReference type="PANTHER" id="PTHR10283">
    <property type="entry name" value="SOLUTE CARRIER FAMILY 13 MEMBER"/>
    <property type="match status" value="1"/>
</dbReference>
<dbReference type="InterPro" id="IPR030676">
    <property type="entry name" value="CitT-rel"/>
</dbReference>
<feature type="transmembrane region" description="Helical" evidence="7">
    <location>
        <begin position="55"/>
        <end position="83"/>
    </location>
</feature>
<dbReference type="Pfam" id="PF00939">
    <property type="entry name" value="Na_sulph_symp"/>
    <property type="match status" value="1"/>
</dbReference>
<dbReference type="RefSeq" id="WP_126377762.1">
    <property type="nucleotide sequence ID" value="NZ_AP017378.1"/>
</dbReference>
<dbReference type="PIRSF" id="PIRSF002457">
    <property type="entry name" value="DASS"/>
    <property type="match status" value="1"/>
</dbReference>
<dbReference type="Proteomes" id="UP000269883">
    <property type="component" value="Chromosome"/>
</dbReference>
<evidence type="ECO:0000256" key="1">
    <source>
        <dbReference type="ARBA" id="ARBA00004651"/>
    </source>
</evidence>
<gene>
    <name evidence="8" type="ORF">DFE_1287</name>
</gene>
<evidence type="ECO:0000256" key="5">
    <source>
        <dbReference type="ARBA" id="ARBA00022989"/>
    </source>
</evidence>
<feature type="transmembrane region" description="Helical" evidence="7">
    <location>
        <begin position="190"/>
        <end position="214"/>
    </location>
</feature>
<keyword evidence="5 7" id="KW-1133">Transmembrane helix</keyword>
<dbReference type="InterPro" id="IPR000802">
    <property type="entry name" value="Arsenical_pump_ArsB"/>
</dbReference>
<feature type="transmembrane region" description="Helical" evidence="7">
    <location>
        <begin position="16"/>
        <end position="35"/>
    </location>
</feature>